<evidence type="ECO:0000313" key="1">
    <source>
        <dbReference type="EMBL" id="MBP2239961.1"/>
    </source>
</evidence>
<dbReference type="InterPro" id="IPR036785">
    <property type="entry name" value="YkyA-like_sf"/>
</dbReference>
<dbReference type="RefSeq" id="WP_066393199.1">
    <property type="nucleotide sequence ID" value="NZ_JAGIKZ010000002.1"/>
</dbReference>
<reference evidence="1 2" key="1">
    <citation type="submission" date="2021-03" db="EMBL/GenBank/DDBJ databases">
        <title>Genomic Encyclopedia of Type Strains, Phase IV (KMG-IV): sequencing the most valuable type-strain genomes for metagenomic binning, comparative biology and taxonomic classification.</title>
        <authorList>
            <person name="Goeker M."/>
        </authorList>
    </citation>
    <scope>NUCLEOTIDE SEQUENCE [LARGE SCALE GENOMIC DNA]</scope>
    <source>
        <strain evidence="1 2">DSM 26675</strain>
    </source>
</reference>
<dbReference type="Pfam" id="PF10368">
    <property type="entry name" value="YkyA"/>
    <property type="match status" value="1"/>
</dbReference>
<dbReference type="Gene3D" id="1.20.120.570">
    <property type="entry name" value="YkyA-like"/>
    <property type="match status" value="1"/>
</dbReference>
<name>A0ABS4RAP7_9BACI</name>
<organism evidence="1 2">
    <name type="scientific">Cytobacillus eiseniae</name>
    <dbReference type="NCBI Taxonomy" id="762947"/>
    <lineage>
        <taxon>Bacteria</taxon>
        <taxon>Bacillati</taxon>
        <taxon>Bacillota</taxon>
        <taxon>Bacilli</taxon>
        <taxon>Bacillales</taxon>
        <taxon>Bacillaceae</taxon>
        <taxon>Cytobacillus</taxon>
    </lineage>
</organism>
<dbReference type="SUPFAM" id="SSF140423">
    <property type="entry name" value="MW0975(SA0943)-like"/>
    <property type="match status" value="1"/>
</dbReference>
<dbReference type="PROSITE" id="PS51257">
    <property type="entry name" value="PROKAR_LIPOPROTEIN"/>
    <property type="match status" value="1"/>
</dbReference>
<accession>A0ABS4RAP7</accession>
<dbReference type="EMBL" id="JAGIKZ010000002">
    <property type="protein sequence ID" value="MBP2239961.1"/>
    <property type="molecule type" value="Genomic_DNA"/>
</dbReference>
<protein>
    <submittedName>
        <fullName evidence="1">Chromosome segregation ATPase</fullName>
    </submittedName>
</protein>
<keyword evidence="2" id="KW-1185">Reference proteome</keyword>
<dbReference type="InterPro" id="IPR019454">
    <property type="entry name" value="Lipoprot_YkyA-like"/>
</dbReference>
<dbReference type="Proteomes" id="UP001519293">
    <property type="component" value="Unassembled WGS sequence"/>
</dbReference>
<evidence type="ECO:0000313" key="2">
    <source>
        <dbReference type="Proteomes" id="UP001519293"/>
    </source>
</evidence>
<comment type="caution">
    <text evidence="1">The sequence shown here is derived from an EMBL/GenBank/DDBJ whole genome shotgun (WGS) entry which is preliminary data.</text>
</comment>
<gene>
    <name evidence="1" type="ORF">J2Z40_000514</name>
</gene>
<proteinExistence type="predicted"/>
<sequence>MSNSRKSCLFFLIVIGALLLAGCLNKQTPVDKMYEILEKVVSSEEGFKEQQEPLVELEKQEKKIYDQIISLGMKEFEKINQLSNDAIVIVDKRKEHMDKEQESINASQKEFQTISPLIMEIEESALKDKANELYEIMIERYEIHDQLYQHYSEGVELDKELYTMFQNEEIQMEQLDSQITKINAVYEKILEDNKRFNEKTEKYNETKLAFYKESGLKIETE</sequence>